<dbReference type="SUPFAM" id="SSF52058">
    <property type="entry name" value="L domain-like"/>
    <property type="match status" value="1"/>
</dbReference>
<dbReference type="SMART" id="SM00256">
    <property type="entry name" value="FBOX"/>
    <property type="match status" value="1"/>
</dbReference>
<sequence length="466" mass="52940">MERKNHNLVATASCEGEGGGCRERMTDDRLSNLPDHIAHRILSFLTTYDLARLSCVSKCCRGFCQSTPFLNFSRDDGMAAADTCGRHQRLLNSLERFLLLRGDHKVQRFHFVWSRNQRSSLSCICRDVYFRVMSWVHKAVKCNVEEVDLDLFGLDDPILDFPSSIFLCESLKSLSVHMERLILKAPSVSFSSNLKDLELSGAFIADEEGFFKWISCSCKCIQILRLAYPRGIKNLNIESSSLESFTLFDPQHDLDTLNISCENLQQLSISLRAGSPSITPLNIFAPNLKKLWWRGNLMNHPNLGKFQNLESAEKCGFDMGYWKLENLAFIHELKYFTIELSDGSNGVKLAKYILEWAPKLKSVVVICSPQNLEEVKRKLAKCKMISKAAIFFKERRGKPNKDSSLIELSNRADGVKLAKYILGCAQKSEKVDIICSPQNLEEFERKLERAKVISNAAIAFVERPKT</sequence>
<evidence type="ECO:0000313" key="2">
    <source>
        <dbReference type="EMBL" id="VVA33149.1"/>
    </source>
</evidence>
<evidence type="ECO:0000313" key="3">
    <source>
        <dbReference type="Proteomes" id="UP000327085"/>
    </source>
</evidence>
<dbReference type="EMBL" id="CABIKO010000275">
    <property type="protein sequence ID" value="VVA33149.1"/>
    <property type="molecule type" value="Genomic_DNA"/>
</dbReference>
<proteinExistence type="predicted"/>
<feature type="domain" description="F-box" evidence="1">
    <location>
        <begin position="27"/>
        <end position="58"/>
    </location>
</feature>
<dbReference type="InterPro" id="IPR032675">
    <property type="entry name" value="LRR_dom_sf"/>
</dbReference>
<gene>
    <name evidence="2" type="ORF">ALMOND_2B000126</name>
</gene>
<dbReference type="Gene3D" id="1.20.1280.50">
    <property type="match status" value="1"/>
</dbReference>
<dbReference type="OMA" id="PSLEYAM"/>
<dbReference type="InterPro" id="IPR055411">
    <property type="entry name" value="LRR_FXL15/At3g58940/PEG3-like"/>
</dbReference>
<name>A0A5E4G094_PRUDU</name>
<dbReference type="AlphaFoldDB" id="A0A5E4G094"/>
<protein>
    <submittedName>
        <fullName evidence="2">PREDICTED: F-box/LRR-repeat</fullName>
    </submittedName>
</protein>
<evidence type="ECO:0000259" key="1">
    <source>
        <dbReference type="PROSITE" id="PS50181"/>
    </source>
</evidence>
<dbReference type="InParanoid" id="A0A5E4G094"/>
<reference evidence="3" key="1">
    <citation type="journal article" date="2020" name="Plant J.">
        <title>Transposons played a major role in the diversification between the closely related almond and peach genomes: results from the almond genome sequence.</title>
        <authorList>
            <person name="Alioto T."/>
            <person name="Alexiou K.G."/>
            <person name="Bardil A."/>
            <person name="Barteri F."/>
            <person name="Castanera R."/>
            <person name="Cruz F."/>
            <person name="Dhingra A."/>
            <person name="Duval H."/>
            <person name="Fernandez I Marti A."/>
            <person name="Frias L."/>
            <person name="Galan B."/>
            <person name="Garcia J.L."/>
            <person name="Howad W."/>
            <person name="Gomez-Garrido J."/>
            <person name="Gut M."/>
            <person name="Julca I."/>
            <person name="Morata J."/>
            <person name="Puigdomenech P."/>
            <person name="Ribeca P."/>
            <person name="Rubio Cabetas M.J."/>
            <person name="Vlasova A."/>
            <person name="Wirthensohn M."/>
            <person name="Garcia-Mas J."/>
            <person name="Gabaldon T."/>
            <person name="Casacuberta J.M."/>
            <person name="Arus P."/>
        </authorList>
    </citation>
    <scope>NUCLEOTIDE SEQUENCE [LARGE SCALE GENOMIC DNA]</scope>
    <source>
        <strain evidence="3">cv. Texas</strain>
    </source>
</reference>
<dbReference type="Proteomes" id="UP000327085">
    <property type="component" value="Chromosome 6"/>
</dbReference>
<organism evidence="2 3">
    <name type="scientific">Prunus dulcis</name>
    <name type="common">Almond</name>
    <name type="synonym">Amygdalus dulcis</name>
    <dbReference type="NCBI Taxonomy" id="3755"/>
    <lineage>
        <taxon>Eukaryota</taxon>
        <taxon>Viridiplantae</taxon>
        <taxon>Streptophyta</taxon>
        <taxon>Embryophyta</taxon>
        <taxon>Tracheophyta</taxon>
        <taxon>Spermatophyta</taxon>
        <taxon>Magnoliopsida</taxon>
        <taxon>eudicotyledons</taxon>
        <taxon>Gunneridae</taxon>
        <taxon>Pentapetalae</taxon>
        <taxon>rosids</taxon>
        <taxon>fabids</taxon>
        <taxon>Rosales</taxon>
        <taxon>Rosaceae</taxon>
        <taxon>Amygdaloideae</taxon>
        <taxon>Amygdaleae</taxon>
        <taxon>Prunus</taxon>
    </lineage>
</organism>
<dbReference type="InterPro" id="IPR036047">
    <property type="entry name" value="F-box-like_dom_sf"/>
</dbReference>
<dbReference type="Gramene" id="VVA33149">
    <property type="protein sequence ID" value="VVA33149"/>
    <property type="gene ID" value="Prudul26B000126"/>
</dbReference>
<dbReference type="InterPro" id="IPR001810">
    <property type="entry name" value="F-box_dom"/>
</dbReference>
<dbReference type="PANTHER" id="PTHR32212">
    <property type="entry name" value="CYCLIN-LIKE F-BOX"/>
    <property type="match status" value="1"/>
</dbReference>
<dbReference type="Pfam" id="PF00646">
    <property type="entry name" value="F-box"/>
    <property type="match status" value="1"/>
</dbReference>
<dbReference type="Pfam" id="PF24758">
    <property type="entry name" value="LRR_At5g56370"/>
    <property type="match status" value="1"/>
</dbReference>
<dbReference type="Gene3D" id="3.80.10.10">
    <property type="entry name" value="Ribonuclease Inhibitor"/>
    <property type="match status" value="1"/>
</dbReference>
<dbReference type="PANTHER" id="PTHR32212:SF454">
    <property type="entry name" value="F-BOX DOMAIN, LEUCINE-RICH REPEAT DOMAIN, L DOMAIN-CONTAINING PROTEIN"/>
    <property type="match status" value="1"/>
</dbReference>
<dbReference type="SUPFAM" id="SSF81383">
    <property type="entry name" value="F-box domain"/>
    <property type="match status" value="1"/>
</dbReference>
<accession>A0A5E4G094</accession>
<dbReference type="PROSITE" id="PS50181">
    <property type="entry name" value="FBOX"/>
    <property type="match status" value="1"/>
</dbReference>